<dbReference type="SUPFAM" id="SSF47729">
    <property type="entry name" value="IHF-like DNA-binding proteins"/>
    <property type="match status" value="1"/>
</dbReference>
<dbReference type="RefSeq" id="WP_204067375.1">
    <property type="nucleotide sequence ID" value="NZ_BOOJ01000052.1"/>
</dbReference>
<dbReference type="Gene3D" id="4.10.520.10">
    <property type="entry name" value="IHF-like DNA-binding proteins"/>
    <property type="match status" value="1"/>
</dbReference>
<reference evidence="1 2" key="1">
    <citation type="submission" date="2021-01" db="EMBL/GenBank/DDBJ databases">
        <title>Whole genome shotgun sequence of Planobispora siamensis NBRC 107568.</title>
        <authorList>
            <person name="Komaki H."/>
            <person name="Tamura T."/>
        </authorList>
    </citation>
    <scope>NUCLEOTIDE SEQUENCE [LARGE SCALE GENOMIC DNA]</scope>
    <source>
        <strain evidence="1 2">NBRC 107568</strain>
    </source>
</reference>
<dbReference type="GO" id="GO:0003677">
    <property type="term" value="F:DNA binding"/>
    <property type="evidence" value="ECO:0007669"/>
    <property type="project" value="InterPro"/>
</dbReference>
<proteinExistence type="predicted"/>
<evidence type="ECO:0000313" key="2">
    <source>
        <dbReference type="Proteomes" id="UP000619788"/>
    </source>
</evidence>
<evidence type="ECO:0000313" key="1">
    <source>
        <dbReference type="EMBL" id="GIH95275.1"/>
    </source>
</evidence>
<dbReference type="InterPro" id="IPR010992">
    <property type="entry name" value="IHF-like_DNA-bd_dom_sf"/>
</dbReference>
<name>A0A8J3SMR6_9ACTN</name>
<protein>
    <recommendedName>
        <fullName evidence="3">HU family DNA-binding protein</fullName>
    </recommendedName>
</protein>
<organism evidence="1 2">
    <name type="scientific">Planobispora siamensis</name>
    <dbReference type="NCBI Taxonomy" id="936338"/>
    <lineage>
        <taxon>Bacteria</taxon>
        <taxon>Bacillati</taxon>
        <taxon>Actinomycetota</taxon>
        <taxon>Actinomycetes</taxon>
        <taxon>Streptosporangiales</taxon>
        <taxon>Streptosporangiaceae</taxon>
        <taxon>Planobispora</taxon>
    </lineage>
</organism>
<dbReference type="AlphaFoldDB" id="A0A8J3SMR6"/>
<gene>
    <name evidence="1" type="ORF">Psi01_59050</name>
</gene>
<comment type="caution">
    <text evidence="1">The sequence shown here is derived from an EMBL/GenBank/DDBJ whole genome shotgun (WGS) entry which is preliminary data.</text>
</comment>
<dbReference type="Proteomes" id="UP000619788">
    <property type="component" value="Unassembled WGS sequence"/>
</dbReference>
<keyword evidence="2" id="KW-1185">Reference proteome</keyword>
<evidence type="ECO:0008006" key="3">
    <source>
        <dbReference type="Google" id="ProtNLM"/>
    </source>
</evidence>
<dbReference type="EMBL" id="BOOJ01000052">
    <property type="protein sequence ID" value="GIH95275.1"/>
    <property type="molecule type" value="Genomic_DNA"/>
</dbReference>
<accession>A0A8J3SMR6</accession>
<sequence length="115" mass="12094">MQQTEQIIDNVAARTGWSRDAVCDAVNVILEVIREAVTAAVADGSAAGGAVHLEGFGTFGASSQARVLVRDASGRHVVDDRGGFVYYPGGGYTPWFRPAQEFAAAARQADRPVTA</sequence>